<feature type="region of interest" description="Disordered" evidence="2">
    <location>
        <begin position="723"/>
        <end position="752"/>
    </location>
</feature>
<feature type="region of interest" description="Disordered" evidence="2">
    <location>
        <begin position="670"/>
        <end position="705"/>
    </location>
</feature>
<evidence type="ECO:0000313" key="4">
    <source>
        <dbReference type="Proteomes" id="UP001151699"/>
    </source>
</evidence>
<dbReference type="EMBL" id="WJQU01000002">
    <property type="protein sequence ID" value="KAJ6642714.1"/>
    <property type="molecule type" value="Genomic_DNA"/>
</dbReference>
<organism evidence="3 4">
    <name type="scientific">Pseudolycoriella hygida</name>
    <dbReference type="NCBI Taxonomy" id="35572"/>
    <lineage>
        <taxon>Eukaryota</taxon>
        <taxon>Metazoa</taxon>
        <taxon>Ecdysozoa</taxon>
        <taxon>Arthropoda</taxon>
        <taxon>Hexapoda</taxon>
        <taxon>Insecta</taxon>
        <taxon>Pterygota</taxon>
        <taxon>Neoptera</taxon>
        <taxon>Endopterygota</taxon>
        <taxon>Diptera</taxon>
        <taxon>Nematocera</taxon>
        <taxon>Sciaroidea</taxon>
        <taxon>Sciaridae</taxon>
        <taxon>Pseudolycoriella</taxon>
    </lineage>
</organism>
<keyword evidence="1" id="KW-0175">Coiled coil</keyword>
<dbReference type="Proteomes" id="UP001151699">
    <property type="component" value="Chromosome B"/>
</dbReference>
<evidence type="ECO:0000256" key="2">
    <source>
        <dbReference type="SAM" id="MobiDB-lite"/>
    </source>
</evidence>
<sequence>MEDFRLARALRKGYESSCLNKGNYLIRSSFFQGIAKLKPRRKFTRPKMFSPRLAIRKHQSVLSTVTALNEGRDIIEEAWELVEEAKNNIIFDPKHSEATLIVGNTGTGKSTLAQFIAGDMSKMWAVEYPEFSGNLIIQDEDGKISKPGEESTSKTLYPELVVSTKKDLACYDCPGFQDSRGTAVDLAGAYMTKMVFENLEKIKVHIAVEWETAIGQNGRGAPFVEAIKRVGEFIRDANKFKNGFSMVATKVPKVTREDEEGNEMVVSDEVLIQSVGDFIVRNMIPDVEKKIKDETNEKKKKILENTLVIFTALSKLTDGRYSHIGLFRKPKKTGYLDKSPLMLKSRDGILNAIRTETAFMAVSTDDFGISVSDTTKLAMRDISKELNGDISKNMKEISASINTEVETRMRTSCDWVQLITSLTEVLGTVKANADRLKALEKFTQDFVNTMQFQFTTVGIVISTIKLQALKDDISYLEFLEAMLEENVSTVPENTFDNSITFTTQAVAWYKILYQFLEALSEDYIQEDTTRYNVADLDNWGNADSPQGLRVSAQTFEKFAKLLKVETIAIDGFKLNEERMNELNSVVILTLATASDIIVKSDGTLLAQGPFIRMSKVLEQYKHNESKVKFFNVNASCAVYIDTPTLTAPGRHMIIAAPTWHIIGTTSINLDGKNGESESGPAEPGKGANPGEKGKPGGPGQPAGHFLGVADNVFNGKLLTISANGGNGGKGQDGGRGGNGSQGNDAFYPSDKWQKTPYGKRDVDWKQVRYRDEWKIVYWVYYYWFDIFNSVAASDGKSGGDGGVGGYAGSKGNVNLTIFEGTSSWPTVRNSDGKPGNDGAGGEGGDKAKHGNDMKAQYWYTTVFLFDTDSEWSRLEWYNKGYSSTGPKGITGGNEKDRKPEIPQLPESAMSEFLIDFKGFILDVGAKTPLLRSSLNEMLRKINDTSDLNALYNPFAFLYEMNTLESQFYGIYRRMNLAPFYNLLLTNVRAYADEKENETKPVDKLALGTIYSSCLSKLCSLQLEYKAQTFIIDLASYIDITLRRVNEIENMDRRVAVKGFQESYNQAIKVKVKEANELIATKVNPAIDKSMRGMDDVLENLVEETLKKLEEAEAAKEELMELQSQMEKNVFIRGVLNLLSLGGTIAGFFGPMGAAVSAVVTGGTTIIGSLVVDPNVPGSSTILLPPGVETTIKGLGDLVVSIRDMKIKELEAQLASTEKAIAGRPANEKEDWKELDQKVKELQKKLDAEKNNLVPEGDEAAIAAQNERIDALQKDLKETIGKKEKILKEEIAAGNKGKEKVLEGVKKIGNGVKLISASLETYNKFKDDQKKMDAISQALQEADEAIAALHDYERSIYDTLFPMVRNMRDDMNEVINSLSGKSQVALDVTKWEVQSGLNGIQSTLEMAMEGFEAQSDLTSCFDQLSEALSLLIHIYDRLENYHDQQALGDYIANIGAVGDYKELLRGTIYEEGVRKLDMTIQSNLVLLEYENSMHAFKQWIFPFARSYLESVTLPESLKPVQDELSLREQVVMADKQLREIKDHITRYWSTIPEHDQFFYNGKFYSNEKVGGPFYMWTKEHHKKDIQALFKGDEIALFSDVRNSEQFVSYRKAIKFALIYLRFLLEGNDEERKARFEDVLEYFVVNMYYTGVSYYEFQDQIYVINGDPINLSYGIKRDSQGEPEITSTSRDKLLKGDLLLSPFGLWTVRLSADKKEAFTLIKEFVNDISLELAGSGMYIYDPKDELLALDLRPHEFYQVDGKLKDWSRFIK</sequence>
<dbReference type="SUPFAM" id="SSF52540">
    <property type="entry name" value="P-loop containing nucleoside triphosphate hydrolases"/>
    <property type="match status" value="1"/>
</dbReference>
<reference evidence="3" key="1">
    <citation type="submission" date="2022-07" db="EMBL/GenBank/DDBJ databases">
        <authorList>
            <person name="Trinca V."/>
            <person name="Uliana J.V.C."/>
            <person name="Torres T.T."/>
            <person name="Ward R.J."/>
            <person name="Monesi N."/>
        </authorList>
    </citation>
    <scope>NUCLEOTIDE SEQUENCE</scope>
    <source>
        <strain evidence="3">HSMRA1968</strain>
        <tissue evidence="3">Whole embryos</tissue>
    </source>
</reference>
<protein>
    <submittedName>
        <fullName evidence="3">Uncharacterized protein</fullName>
    </submittedName>
</protein>
<accession>A0A9Q0N4X7</accession>
<feature type="compositionally biased region" description="Gly residues" evidence="2">
    <location>
        <begin position="724"/>
        <end position="740"/>
    </location>
</feature>
<feature type="region of interest" description="Disordered" evidence="2">
    <location>
        <begin position="822"/>
        <end position="848"/>
    </location>
</feature>
<feature type="coiled-coil region" evidence="1">
    <location>
        <begin position="1231"/>
        <end position="1288"/>
    </location>
</feature>
<evidence type="ECO:0000313" key="3">
    <source>
        <dbReference type="EMBL" id="KAJ6642714.1"/>
    </source>
</evidence>
<feature type="coiled-coil region" evidence="1">
    <location>
        <begin position="1094"/>
        <end position="1128"/>
    </location>
</feature>
<dbReference type="OrthoDB" id="7784704at2759"/>
<evidence type="ECO:0000256" key="1">
    <source>
        <dbReference type="SAM" id="Coils"/>
    </source>
</evidence>
<name>A0A9Q0N4X7_9DIPT</name>
<gene>
    <name evidence="3" type="ORF">Bhyg_07668</name>
</gene>
<keyword evidence="4" id="KW-1185">Reference proteome</keyword>
<dbReference type="Gene3D" id="3.40.50.300">
    <property type="entry name" value="P-loop containing nucleotide triphosphate hydrolases"/>
    <property type="match status" value="1"/>
</dbReference>
<comment type="caution">
    <text evidence="3">The sequence shown here is derived from an EMBL/GenBank/DDBJ whole genome shotgun (WGS) entry which is preliminary data.</text>
</comment>
<dbReference type="InterPro" id="IPR027417">
    <property type="entry name" value="P-loop_NTPase"/>
</dbReference>
<proteinExistence type="predicted"/>